<keyword evidence="3" id="KW-1185">Reference proteome</keyword>
<evidence type="ECO:0000256" key="1">
    <source>
        <dbReference type="SAM" id="Phobius"/>
    </source>
</evidence>
<evidence type="ECO:0000313" key="3">
    <source>
        <dbReference type="Proteomes" id="UP001193035"/>
    </source>
</evidence>
<organism evidence="2 3">
    <name type="scientific">Ruegeria sediminis</name>
    <dbReference type="NCBI Taxonomy" id="2583820"/>
    <lineage>
        <taxon>Bacteria</taxon>
        <taxon>Pseudomonadati</taxon>
        <taxon>Pseudomonadota</taxon>
        <taxon>Alphaproteobacteria</taxon>
        <taxon>Rhodobacterales</taxon>
        <taxon>Roseobacteraceae</taxon>
        <taxon>Ruegeria</taxon>
    </lineage>
</organism>
<comment type="caution">
    <text evidence="2">The sequence shown here is derived from an EMBL/GenBank/DDBJ whole genome shotgun (WGS) entry which is preliminary data.</text>
</comment>
<dbReference type="InterPro" id="IPR008620">
    <property type="entry name" value="FixH"/>
</dbReference>
<name>A0ABY2WW70_9RHOB</name>
<dbReference type="RefSeq" id="WP_138842382.1">
    <property type="nucleotide sequence ID" value="NZ_VCPD01000004.1"/>
</dbReference>
<sequence>MADRQFTGKHALAVFIAAFGVIVTVNLVLAYSAVKTFPGLEVKNSYVASQQFDERRDAQNALGWTIRAKAAGGLVILSITDRAGNPVEVAELDAVLGRATHVKEDTRPDFAFDGTAYVAKAELGKGNWNIRMVAKAEDGTEFTQRIPLYVKG</sequence>
<protein>
    <submittedName>
        <fullName evidence="2">FixH family protein</fullName>
    </submittedName>
</protein>
<dbReference type="Proteomes" id="UP001193035">
    <property type="component" value="Unassembled WGS sequence"/>
</dbReference>
<dbReference type="PIRSF" id="PIRSF011386">
    <property type="entry name" value="FixH"/>
    <property type="match status" value="1"/>
</dbReference>
<dbReference type="InterPro" id="IPR018037">
    <property type="entry name" value="FixH_proteobacterial"/>
</dbReference>
<feature type="transmembrane region" description="Helical" evidence="1">
    <location>
        <begin position="12"/>
        <end position="34"/>
    </location>
</feature>
<dbReference type="EMBL" id="VCPD01000004">
    <property type="protein sequence ID" value="TMV06770.1"/>
    <property type="molecule type" value="Genomic_DNA"/>
</dbReference>
<keyword evidence="1" id="KW-0812">Transmembrane</keyword>
<proteinExistence type="predicted"/>
<evidence type="ECO:0000313" key="2">
    <source>
        <dbReference type="EMBL" id="TMV06770.1"/>
    </source>
</evidence>
<keyword evidence="1" id="KW-1133">Transmembrane helix</keyword>
<dbReference type="Pfam" id="PF05751">
    <property type="entry name" value="FixH"/>
    <property type="match status" value="1"/>
</dbReference>
<accession>A0ABY2WW70</accession>
<keyword evidence="1" id="KW-0472">Membrane</keyword>
<reference evidence="2 3" key="1">
    <citation type="submission" date="2019-05" db="EMBL/GenBank/DDBJ databases">
        <title>Ruegeria sp. nov., isolated from tidal flat.</title>
        <authorList>
            <person name="Kim W."/>
        </authorList>
    </citation>
    <scope>NUCLEOTIDE SEQUENCE [LARGE SCALE GENOMIC DNA]</scope>
    <source>
        <strain evidence="2 3">CAU 1488</strain>
    </source>
</reference>
<gene>
    <name evidence="2" type="ORF">FGK63_11625</name>
</gene>